<gene>
    <name evidence="1" type="ORF">SMACR_09616</name>
</gene>
<reference evidence="1 2" key="1">
    <citation type="submission" date="2017-07" db="EMBL/GenBank/DDBJ databases">
        <title>Genome sequence of the Sordaria macrospora wild type strain R19027.</title>
        <authorList>
            <person name="Nowrousian M."/>
            <person name="Teichert I."/>
            <person name="Kueck U."/>
        </authorList>
    </citation>
    <scope>NUCLEOTIDE SEQUENCE [LARGE SCALE GENOMIC DNA]</scope>
    <source>
        <strain evidence="1 2">R19027</strain>
        <tissue evidence="1">Mycelium</tissue>
    </source>
</reference>
<organism evidence="1 2">
    <name type="scientific">Sordaria macrospora</name>
    <dbReference type="NCBI Taxonomy" id="5147"/>
    <lineage>
        <taxon>Eukaryota</taxon>
        <taxon>Fungi</taxon>
        <taxon>Dikarya</taxon>
        <taxon>Ascomycota</taxon>
        <taxon>Pezizomycotina</taxon>
        <taxon>Sordariomycetes</taxon>
        <taxon>Sordariomycetidae</taxon>
        <taxon>Sordariales</taxon>
        <taxon>Sordariaceae</taxon>
        <taxon>Sordaria</taxon>
    </lineage>
</organism>
<dbReference type="Proteomes" id="UP000433876">
    <property type="component" value="Unassembled WGS sequence"/>
</dbReference>
<dbReference type="EMBL" id="NMPR01000110">
    <property type="protein sequence ID" value="KAA8630221.1"/>
    <property type="molecule type" value="Genomic_DNA"/>
</dbReference>
<evidence type="ECO:0000313" key="1">
    <source>
        <dbReference type="EMBL" id="KAA8630221.1"/>
    </source>
</evidence>
<sequence>MARIVARTAQGRPYLPTEIHLIVSGFLEDDSRWDTLAVLSRSSSRLRSMYEPRLYLTTRHARNPRYCLYNGRKDPAPGSNHFIKALMWGIINESTPVMAHAKAYGADVNARVRVCHGKVSLTHYDTSPNNHLYGLGTILQHVVQKGLDRSAKRLITAGAVIITPGQASINMC</sequence>
<accession>A0A8S8ZNG4</accession>
<proteinExistence type="predicted"/>
<dbReference type="AlphaFoldDB" id="A0A8S8ZNG4"/>
<comment type="caution">
    <text evidence="1">The sequence shown here is derived from an EMBL/GenBank/DDBJ whole genome shotgun (WGS) entry which is preliminary data.</text>
</comment>
<name>A0A8S8ZNG4_SORMA</name>
<dbReference type="VEuPathDB" id="FungiDB:SMAC_09616"/>
<evidence type="ECO:0000313" key="2">
    <source>
        <dbReference type="Proteomes" id="UP000433876"/>
    </source>
</evidence>
<protein>
    <submittedName>
        <fullName evidence="1">Uncharacterized protein</fullName>
    </submittedName>
</protein>